<sequence>MCPNVTLHCQGKADEAGYRKHHHDHNSKWLCLLWAQVKHSIGWCFKITLLAYGYTFVGKGASKIYKQLEPIQGSHVPVFLGAIDLRKMNKYYWIDIRVHVVHFMFLPWGGHHVEQDEMVKFEIPLSSRYAQTEEDSGKTLERKRCAERDSIVLAVQRNLVT</sequence>
<organism evidence="1 2">
    <name type="scientific">Claviceps pazoutovae</name>
    <dbReference type="NCBI Taxonomy" id="1649127"/>
    <lineage>
        <taxon>Eukaryota</taxon>
        <taxon>Fungi</taxon>
        <taxon>Dikarya</taxon>
        <taxon>Ascomycota</taxon>
        <taxon>Pezizomycotina</taxon>
        <taxon>Sordariomycetes</taxon>
        <taxon>Hypocreomycetidae</taxon>
        <taxon>Hypocreales</taxon>
        <taxon>Clavicipitaceae</taxon>
        <taxon>Claviceps</taxon>
    </lineage>
</organism>
<accession>A0A9P7M7I4</accession>
<dbReference type="Proteomes" id="UP000706124">
    <property type="component" value="Unassembled WGS sequence"/>
</dbReference>
<gene>
    <name evidence="1" type="ORF">E4U60_005687</name>
</gene>
<reference evidence="1 2" key="1">
    <citation type="journal article" date="2020" name="bioRxiv">
        <title>Whole genome comparisons of ergot fungi reveals the divergence and evolution of species within the genus Claviceps are the result of varying mechanisms driving genome evolution and host range expansion.</title>
        <authorList>
            <person name="Wyka S.A."/>
            <person name="Mondo S.J."/>
            <person name="Liu M."/>
            <person name="Dettman J."/>
            <person name="Nalam V."/>
            <person name="Broders K.D."/>
        </authorList>
    </citation>
    <scope>NUCLEOTIDE SEQUENCE [LARGE SCALE GENOMIC DNA]</scope>
    <source>
        <strain evidence="1 2">CCC 1485</strain>
    </source>
</reference>
<name>A0A9P7M7I4_9HYPO</name>
<evidence type="ECO:0000313" key="2">
    <source>
        <dbReference type="Proteomes" id="UP000706124"/>
    </source>
</evidence>
<protein>
    <submittedName>
        <fullName evidence="1">Uncharacterized protein</fullName>
    </submittedName>
</protein>
<comment type="caution">
    <text evidence="1">The sequence shown here is derived from an EMBL/GenBank/DDBJ whole genome shotgun (WGS) entry which is preliminary data.</text>
</comment>
<dbReference type="EMBL" id="SRPO01000509">
    <property type="protein sequence ID" value="KAG5931907.1"/>
    <property type="molecule type" value="Genomic_DNA"/>
</dbReference>
<keyword evidence="2" id="KW-1185">Reference proteome</keyword>
<evidence type="ECO:0000313" key="1">
    <source>
        <dbReference type="EMBL" id="KAG5931907.1"/>
    </source>
</evidence>
<dbReference type="AlphaFoldDB" id="A0A9P7M7I4"/>
<proteinExistence type="predicted"/>
<dbReference type="OrthoDB" id="411394at2759"/>